<organism evidence="2 3">
    <name type="scientific">Paramarasmius palmivorus</name>
    <dbReference type="NCBI Taxonomy" id="297713"/>
    <lineage>
        <taxon>Eukaryota</taxon>
        <taxon>Fungi</taxon>
        <taxon>Dikarya</taxon>
        <taxon>Basidiomycota</taxon>
        <taxon>Agaricomycotina</taxon>
        <taxon>Agaricomycetes</taxon>
        <taxon>Agaricomycetidae</taxon>
        <taxon>Agaricales</taxon>
        <taxon>Marasmiineae</taxon>
        <taxon>Marasmiaceae</taxon>
        <taxon>Paramarasmius</taxon>
    </lineage>
</organism>
<evidence type="ECO:0000256" key="1">
    <source>
        <dbReference type="SAM" id="MobiDB-lite"/>
    </source>
</evidence>
<comment type="caution">
    <text evidence="2">The sequence shown here is derived from an EMBL/GenBank/DDBJ whole genome shotgun (WGS) entry which is preliminary data.</text>
</comment>
<dbReference type="Gene3D" id="3.40.198.10">
    <property type="entry name" value="Delta-endotoxin CytB-like"/>
    <property type="match status" value="1"/>
</dbReference>
<dbReference type="SUPFAM" id="SSF55676">
    <property type="entry name" value="CytB endotoxin-like"/>
    <property type="match status" value="1"/>
</dbReference>
<feature type="compositionally biased region" description="Polar residues" evidence="1">
    <location>
        <begin position="1"/>
        <end position="11"/>
    </location>
</feature>
<gene>
    <name evidence="2" type="ORF">VNI00_009259</name>
</gene>
<evidence type="ECO:0000313" key="3">
    <source>
        <dbReference type="Proteomes" id="UP001383192"/>
    </source>
</evidence>
<evidence type="ECO:0000313" key="2">
    <source>
        <dbReference type="EMBL" id="KAK7041652.1"/>
    </source>
</evidence>
<dbReference type="InterPro" id="IPR035918">
    <property type="entry name" value="CytB_endotoxin-like_sf"/>
</dbReference>
<dbReference type="AlphaFoldDB" id="A0AAW0CPB6"/>
<reference evidence="2 3" key="1">
    <citation type="submission" date="2024-01" db="EMBL/GenBank/DDBJ databases">
        <title>A draft genome for a cacao thread blight-causing isolate of Paramarasmius palmivorus.</title>
        <authorList>
            <person name="Baruah I.K."/>
            <person name="Bukari Y."/>
            <person name="Amoako-Attah I."/>
            <person name="Meinhardt L.W."/>
            <person name="Bailey B.A."/>
            <person name="Cohen S.P."/>
        </authorList>
    </citation>
    <scope>NUCLEOTIDE SEQUENCE [LARGE SCALE GENOMIC DNA]</scope>
    <source>
        <strain evidence="2 3">GH-12</strain>
    </source>
</reference>
<name>A0AAW0CPB6_9AGAR</name>
<feature type="region of interest" description="Disordered" evidence="1">
    <location>
        <begin position="1"/>
        <end position="22"/>
    </location>
</feature>
<protein>
    <submittedName>
        <fullName evidence="2">Uncharacterized protein</fullName>
    </submittedName>
</protein>
<accession>A0AAW0CPB6</accession>
<sequence>MSSNVEGTNNNDKVKTIQGSEPPFDSCSEIKTELFLAQIQLSKFAGRYLTIVKVLDHNGDDLVLIYPDSKALPAEEANESLTIIILPVSLSPPQGPKFFRGSSDNPGNNRTTIPRDTPSSVANICNYIVWFVTIKVGIPIDNDAIYATVLNAFTNLQWATEKGFASFYSKTTGSNSAYEYRVTFSAPLAGDKNSFLSFVSTIRLQADIRTQKGSNPNAGNLYEANRKNATKDTLETCYETARDPQLSDFEA</sequence>
<dbReference type="Proteomes" id="UP001383192">
    <property type="component" value="Unassembled WGS sequence"/>
</dbReference>
<keyword evidence="3" id="KW-1185">Reference proteome</keyword>
<proteinExistence type="predicted"/>
<dbReference type="EMBL" id="JAYKXP010000033">
    <property type="protein sequence ID" value="KAK7041652.1"/>
    <property type="molecule type" value="Genomic_DNA"/>
</dbReference>